<organism evidence="1 2">
    <name type="scientific">Ophiocordyceps unilateralis</name>
    <name type="common">Zombie-ant fungus</name>
    <name type="synonym">Torrubia unilateralis</name>
    <dbReference type="NCBI Taxonomy" id="268505"/>
    <lineage>
        <taxon>Eukaryota</taxon>
        <taxon>Fungi</taxon>
        <taxon>Dikarya</taxon>
        <taxon>Ascomycota</taxon>
        <taxon>Pezizomycotina</taxon>
        <taxon>Sordariomycetes</taxon>
        <taxon>Hypocreomycetidae</taxon>
        <taxon>Hypocreales</taxon>
        <taxon>Ophiocordycipitaceae</taxon>
        <taxon>Ophiocordyceps</taxon>
    </lineage>
</organism>
<reference evidence="1 2" key="2">
    <citation type="journal article" date="2017" name="Sci. Rep.">
        <title>Ant-infecting Ophiocordyceps genomes reveal a high diversity of potential behavioral manipulation genes and a possible major role for enterotoxins.</title>
        <authorList>
            <person name="de Bekker C."/>
            <person name="Ohm R.A."/>
            <person name="Evans H.C."/>
            <person name="Brachmann A."/>
            <person name="Hughes D.P."/>
        </authorList>
    </citation>
    <scope>NUCLEOTIDE SEQUENCE [LARGE SCALE GENOMIC DNA]</scope>
    <source>
        <strain evidence="1 2">SC16a</strain>
    </source>
</reference>
<evidence type="ECO:0000313" key="1">
    <source>
        <dbReference type="EMBL" id="PFH60448.1"/>
    </source>
</evidence>
<accession>A0A2A9PGH9</accession>
<keyword evidence="2" id="KW-1185">Reference proteome</keyword>
<dbReference type="EMBL" id="LAZP02000128">
    <property type="protein sequence ID" value="PFH60448.1"/>
    <property type="molecule type" value="Genomic_DNA"/>
</dbReference>
<name>A0A2A9PGH9_OPHUN</name>
<comment type="caution">
    <text evidence="1">The sequence shown here is derived from an EMBL/GenBank/DDBJ whole genome shotgun (WGS) entry which is preliminary data.</text>
</comment>
<proteinExistence type="predicted"/>
<sequence>MSHFAVYILSSLTKRLLDDFSSRHEMMTPDSPAAPGTVTSGRRIKLSPVFSTRTTDSLRGRNDLQIDSRQSGRALYLLPSLVRRDKHESIELTSTNLIPDL</sequence>
<gene>
    <name evidence="1" type="ORF">XA68_10923</name>
</gene>
<protein>
    <submittedName>
        <fullName evidence="1">Uncharacterized protein</fullName>
    </submittedName>
</protein>
<reference evidence="1 2" key="1">
    <citation type="journal article" date="2015" name="BMC Genomics">
        <title>Gene expression during zombie ant biting behavior reflects the complexity underlying fungal parasitic behavioral manipulation.</title>
        <authorList>
            <person name="de Bekker C."/>
            <person name="Ohm R.A."/>
            <person name="Loreto R.G."/>
            <person name="Sebastian A."/>
            <person name="Albert I."/>
            <person name="Merrow M."/>
            <person name="Brachmann A."/>
            <person name="Hughes D.P."/>
        </authorList>
    </citation>
    <scope>NUCLEOTIDE SEQUENCE [LARGE SCALE GENOMIC DNA]</scope>
    <source>
        <strain evidence="1 2">SC16a</strain>
    </source>
</reference>
<dbReference type="AlphaFoldDB" id="A0A2A9PGH9"/>
<dbReference type="Proteomes" id="UP000037136">
    <property type="component" value="Unassembled WGS sequence"/>
</dbReference>
<evidence type="ECO:0000313" key="2">
    <source>
        <dbReference type="Proteomes" id="UP000037136"/>
    </source>
</evidence>